<dbReference type="EMBL" id="AP024849">
    <property type="protein sequence ID" value="BCZ48174.1"/>
    <property type="molecule type" value="Genomic_DNA"/>
</dbReference>
<evidence type="ECO:0000313" key="2">
    <source>
        <dbReference type="Proteomes" id="UP000824633"/>
    </source>
</evidence>
<organism evidence="1 2">
    <name type="scientific">Clostridium gelidum</name>
    <dbReference type="NCBI Taxonomy" id="704125"/>
    <lineage>
        <taxon>Bacteria</taxon>
        <taxon>Bacillati</taxon>
        <taxon>Bacillota</taxon>
        <taxon>Clostridia</taxon>
        <taxon>Eubacteriales</taxon>
        <taxon>Clostridiaceae</taxon>
        <taxon>Clostridium</taxon>
    </lineage>
</organism>
<evidence type="ECO:0000313" key="1">
    <source>
        <dbReference type="EMBL" id="BCZ48174.1"/>
    </source>
</evidence>
<reference evidence="2" key="1">
    <citation type="submission" date="2021-07" db="EMBL/GenBank/DDBJ databases">
        <title>Complete genome sequencing of a Clostridium isolate.</title>
        <authorList>
            <person name="Ueki A."/>
            <person name="Tonouchi A."/>
        </authorList>
    </citation>
    <scope>NUCLEOTIDE SEQUENCE [LARGE SCALE GENOMIC DNA]</scope>
    <source>
        <strain evidence="2">C5S11</strain>
    </source>
</reference>
<proteinExistence type="predicted"/>
<name>A0ABM7TI93_9CLOT</name>
<dbReference type="Proteomes" id="UP000824633">
    <property type="component" value="Chromosome"/>
</dbReference>
<accession>A0ABM7TI93</accession>
<gene>
    <name evidence="1" type="ORF">psyc5s11_42410</name>
</gene>
<sequence>MNNIKLYIILFLVFICSSFNIEVNAITQPTSNIYKEGIYQASDLYLSQDHLYSAQNVSTDDLILQIYDENKEIQQYMKLPPSSRKLTLIPVKPNYRLVILGKGELFISID</sequence>
<dbReference type="RefSeq" id="WP_224034450.1">
    <property type="nucleotide sequence ID" value="NZ_AP024849.1"/>
</dbReference>
<protein>
    <submittedName>
        <fullName evidence="1">Uncharacterized protein</fullName>
    </submittedName>
</protein>
<keyword evidence="2" id="KW-1185">Reference proteome</keyword>